<reference evidence="1" key="1">
    <citation type="submission" date="2023-04" db="EMBL/GenBank/DDBJ databases">
        <title>Draft Genome sequencing of Naganishia species isolated from polar environments using Oxford Nanopore Technology.</title>
        <authorList>
            <person name="Leo P."/>
            <person name="Venkateswaran K."/>
        </authorList>
    </citation>
    <scope>NUCLEOTIDE SEQUENCE</scope>
    <source>
        <strain evidence="1">MNA-CCFEE 5423</strain>
    </source>
</reference>
<comment type="caution">
    <text evidence="1">The sequence shown here is derived from an EMBL/GenBank/DDBJ whole genome shotgun (WGS) entry which is preliminary data.</text>
</comment>
<organism evidence="1 2">
    <name type="scientific">Naganishia friedmannii</name>
    <dbReference type="NCBI Taxonomy" id="89922"/>
    <lineage>
        <taxon>Eukaryota</taxon>
        <taxon>Fungi</taxon>
        <taxon>Dikarya</taxon>
        <taxon>Basidiomycota</taxon>
        <taxon>Agaricomycotina</taxon>
        <taxon>Tremellomycetes</taxon>
        <taxon>Filobasidiales</taxon>
        <taxon>Filobasidiaceae</taxon>
        <taxon>Naganishia</taxon>
    </lineage>
</organism>
<dbReference type="EMBL" id="JASBWT010000006">
    <property type="protein sequence ID" value="KAJ9103996.1"/>
    <property type="molecule type" value="Genomic_DNA"/>
</dbReference>
<accession>A0ACC2VYX5</accession>
<sequence>MPASPIIQGGIFAAGLAVGVGAASLLISNKQTSRQIAPTAVAVPTPVPVTASSTIIPSSAAPPFPNANQAAPIMVGQTTLSVNPQAGKETAEHLTAENLGKGPAAPVPPASSNSSAAVPGKEKGDRSRSQFKEDEDVPAMFRAQLKDYFRSGYDRGHMVPAADAKTSQVAMDETFYLTNIAPQVGEGFNRHYWAYLEDFCRRLTGNFEDVYVFTVPLYLPAQSPDGKWRVSYEVIGNPPNIAVPTHFAKVILTSRSHNASSSFGLGGSSKSTALGGGVTEAARDISIGAFVLPNAVIPDEVPLTAFQVPVESVEKAAGLTLFAPAVKQSAKQLCRETKCEVIVRRFDDARKGNAGGAKGGLIGGGRK</sequence>
<evidence type="ECO:0000313" key="1">
    <source>
        <dbReference type="EMBL" id="KAJ9103996.1"/>
    </source>
</evidence>
<gene>
    <name evidence="1" type="ORF">QFC21_002459</name>
</gene>
<dbReference type="Proteomes" id="UP001227268">
    <property type="component" value="Unassembled WGS sequence"/>
</dbReference>
<proteinExistence type="predicted"/>
<evidence type="ECO:0000313" key="2">
    <source>
        <dbReference type="Proteomes" id="UP001227268"/>
    </source>
</evidence>
<name>A0ACC2VYX5_9TREE</name>
<protein>
    <submittedName>
        <fullName evidence="1">Uncharacterized protein</fullName>
    </submittedName>
</protein>
<keyword evidence="2" id="KW-1185">Reference proteome</keyword>